<evidence type="ECO:0000256" key="2">
    <source>
        <dbReference type="ARBA" id="ARBA00007069"/>
    </source>
</evidence>
<evidence type="ECO:0000256" key="3">
    <source>
        <dbReference type="ARBA" id="ARBA00016864"/>
    </source>
</evidence>
<dbReference type="Gene3D" id="1.10.3720.10">
    <property type="entry name" value="MetI-like"/>
    <property type="match status" value="1"/>
</dbReference>
<gene>
    <name evidence="12" type="ORF">PYK22_02350</name>
</gene>
<evidence type="ECO:0000256" key="9">
    <source>
        <dbReference type="ARBA" id="ARBA00023136"/>
    </source>
</evidence>
<dbReference type="PROSITE" id="PS50928">
    <property type="entry name" value="ABC_TM1"/>
    <property type="match status" value="1"/>
</dbReference>
<proteinExistence type="inferred from homology"/>
<evidence type="ECO:0000259" key="11">
    <source>
        <dbReference type="PROSITE" id="PS50928"/>
    </source>
</evidence>
<keyword evidence="8 10" id="KW-1133">Transmembrane helix</keyword>
<dbReference type="STRING" id="454194.PYK22_02350"/>
<evidence type="ECO:0000313" key="13">
    <source>
        <dbReference type="Proteomes" id="UP000031518"/>
    </source>
</evidence>
<evidence type="ECO:0000256" key="5">
    <source>
        <dbReference type="ARBA" id="ARBA00022475"/>
    </source>
</evidence>
<dbReference type="PANTHER" id="PTHR42922">
    <property type="entry name" value="PHOSPHATE TRANSPORT SYSTEM PERMEASE PROTEIN PSTA"/>
    <property type="match status" value="1"/>
</dbReference>
<accession>A0A0B6WYH9</accession>
<dbReference type="AlphaFoldDB" id="A0A0B6WYH9"/>
<organism evidence="12 13">
    <name type="scientific">Pyrinomonas methylaliphatogenes</name>
    <dbReference type="NCBI Taxonomy" id="454194"/>
    <lineage>
        <taxon>Bacteria</taxon>
        <taxon>Pseudomonadati</taxon>
        <taxon>Acidobacteriota</taxon>
        <taxon>Blastocatellia</taxon>
        <taxon>Blastocatellales</taxon>
        <taxon>Pyrinomonadaceae</taxon>
        <taxon>Pyrinomonas</taxon>
    </lineage>
</organism>
<keyword evidence="6" id="KW-0592">Phosphate transport</keyword>
<reference evidence="12 13" key="2">
    <citation type="submission" date="2015-01" db="EMBL/GenBank/DDBJ databases">
        <title>Complete genome sequence of Pyrinomonas methylaliphatogenes type strain K22T.</title>
        <authorList>
            <person name="Lee K.C.Y."/>
            <person name="Power J.F."/>
            <person name="Dunfield P.F."/>
            <person name="Morgan X.C."/>
            <person name="Huttenhower C."/>
            <person name="Stott M.B."/>
        </authorList>
    </citation>
    <scope>NUCLEOTIDE SEQUENCE [LARGE SCALE GENOMIC DNA]</scope>
    <source>
        <strain evidence="12 13">K22</strain>
    </source>
</reference>
<keyword evidence="4" id="KW-0813">Transport</keyword>
<evidence type="ECO:0000256" key="7">
    <source>
        <dbReference type="ARBA" id="ARBA00022692"/>
    </source>
</evidence>
<evidence type="ECO:0000313" key="12">
    <source>
        <dbReference type="EMBL" id="CDM66323.1"/>
    </source>
</evidence>
<evidence type="ECO:0000256" key="8">
    <source>
        <dbReference type="ARBA" id="ARBA00022989"/>
    </source>
</evidence>
<dbReference type="InterPro" id="IPR000515">
    <property type="entry name" value="MetI-like"/>
</dbReference>
<name>A0A0B6WYH9_9BACT</name>
<evidence type="ECO:0000256" key="10">
    <source>
        <dbReference type="RuleBase" id="RU363043"/>
    </source>
</evidence>
<evidence type="ECO:0000256" key="4">
    <source>
        <dbReference type="ARBA" id="ARBA00022448"/>
    </source>
</evidence>
<feature type="transmembrane region" description="Helical" evidence="10">
    <location>
        <begin position="140"/>
        <end position="158"/>
    </location>
</feature>
<dbReference type="InterPro" id="IPR051408">
    <property type="entry name" value="Phosphate_transprt_permease"/>
</dbReference>
<reference evidence="12 13" key="1">
    <citation type="submission" date="2013-12" db="EMBL/GenBank/DDBJ databases">
        <authorList>
            <person name="Stott M."/>
        </authorList>
    </citation>
    <scope>NUCLEOTIDE SEQUENCE [LARGE SCALE GENOMIC DNA]</scope>
    <source>
        <strain evidence="12 13">K22</strain>
    </source>
</reference>
<keyword evidence="13" id="KW-1185">Reference proteome</keyword>
<dbReference type="NCBIfam" id="TIGR00974">
    <property type="entry name" value="3a0107s02c"/>
    <property type="match status" value="1"/>
</dbReference>
<dbReference type="SUPFAM" id="SSF161098">
    <property type="entry name" value="MetI-like"/>
    <property type="match status" value="1"/>
</dbReference>
<dbReference type="Proteomes" id="UP000031518">
    <property type="component" value="Unassembled WGS sequence"/>
</dbReference>
<keyword evidence="5 10" id="KW-1003">Cell membrane</keyword>
<feature type="domain" description="ABC transmembrane type-1" evidence="11">
    <location>
        <begin position="73"/>
        <end position="275"/>
    </location>
</feature>
<dbReference type="EMBL" id="CBXV010000008">
    <property type="protein sequence ID" value="CDM66323.1"/>
    <property type="molecule type" value="Genomic_DNA"/>
</dbReference>
<sequence length="283" mass="30221">MSDAKASGRADKRRRALSGLMTILTALCALSAVAVLLIILGYIVWRGVGALNWRFLIETPKPVGEGGGIGNAIVGSLLLIALASVMGIPLGIATGIYLAEYGDNRFGKFVRFIADTLTGVPSIVVGVFAYSAIVLPMERFSAFAGGVALAIIMIPIVARTTEEMIRLVPTNLREAALALGAPQWRATLDIVLPAAASGIATGAMLAIARISGETAPLLFTAFGSRFFSLYLDQPIASLTVQIYNYAISPYDEWHAQAWAATLVLMALILAINVTVRFFTRRRY</sequence>
<keyword evidence="7 10" id="KW-0812">Transmembrane</keyword>
<feature type="transmembrane region" description="Helical" evidence="10">
    <location>
        <begin position="257"/>
        <end position="278"/>
    </location>
</feature>
<comment type="subcellular location">
    <subcellularLocation>
        <location evidence="1 10">Cell membrane</location>
        <topology evidence="1 10">Multi-pass membrane protein</topology>
    </subcellularLocation>
</comment>
<dbReference type="GO" id="GO:0005315">
    <property type="term" value="F:phosphate transmembrane transporter activity"/>
    <property type="evidence" value="ECO:0007669"/>
    <property type="project" value="InterPro"/>
</dbReference>
<keyword evidence="9 10" id="KW-0472">Membrane</keyword>
<dbReference type="PANTHER" id="PTHR42922:SF1">
    <property type="entry name" value="PHOSPHATE TRANSPORT SYSTEM PERMEASE PROTEIN PSTA"/>
    <property type="match status" value="1"/>
</dbReference>
<dbReference type="GO" id="GO:0005886">
    <property type="term" value="C:plasma membrane"/>
    <property type="evidence" value="ECO:0007669"/>
    <property type="project" value="UniProtKB-SubCell"/>
</dbReference>
<feature type="transmembrane region" description="Helical" evidence="10">
    <location>
        <begin position="20"/>
        <end position="45"/>
    </location>
</feature>
<evidence type="ECO:0000256" key="6">
    <source>
        <dbReference type="ARBA" id="ARBA00022592"/>
    </source>
</evidence>
<dbReference type="RefSeq" id="WP_041978804.1">
    <property type="nucleotide sequence ID" value="NZ_CBXV010000008.1"/>
</dbReference>
<dbReference type="Pfam" id="PF00528">
    <property type="entry name" value="BPD_transp_1"/>
    <property type="match status" value="1"/>
</dbReference>
<feature type="transmembrane region" description="Helical" evidence="10">
    <location>
        <begin position="72"/>
        <end position="98"/>
    </location>
</feature>
<dbReference type="CDD" id="cd06261">
    <property type="entry name" value="TM_PBP2"/>
    <property type="match status" value="1"/>
</dbReference>
<dbReference type="InterPro" id="IPR005672">
    <property type="entry name" value="Phosphate_PstA"/>
</dbReference>
<feature type="transmembrane region" description="Helical" evidence="10">
    <location>
        <begin position="190"/>
        <end position="210"/>
    </location>
</feature>
<comment type="similarity">
    <text evidence="2 10">Belongs to the binding-protein-dependent transport system permease family. CysTW subfamily.</text>
</comment>
<evidence type="ECO:0000256" key="1">
    <source>
        <dbReference type="ARBA" id="ARBA00004651"/>
    </source>
</evidence>
<dbReference type="GO" id="GO:0035435">
    <property type="term" value="P:phosphate ion transmembrane transport"/>
    <property type="evidence" value="ECO:0007669"/>
    <property type="project" value="InterPro"/>
</dbReference>
<protein>
    <recommendedName>
        <fullName evidence="3 10">Phosphate transport system permease protein PstA</fullName>
    </recommendedName>
</protein>
<dbReference type="InterPro" id="IPR035906">
    <property type="entry name" value="MetI-like_sf"/>
</dbReference>
<feature type="transmembrane region" description="Helical" evidence="10">
    <location>
        <begin position="110"/>
        <end position="134"/>
    </location>
</feature>